<feature type="transmembrane region" description="Helical" evidence="3">
    <location>
        <begin position="1476"/>
        <end position="1497"/>
    </location>
</feature>
<keyword evidence="3" id="KW-1133">Transmembrane helix</keyword>
<feature type="region of interest" description="Disordered" evidence="2">
    <location>
        <begin position="581"/>
        <end position="653"/>
    </location>
</feature>
<feature type="compositionally biased region" description="Polar residues" evidence="2">
    <location>
        <begin position="452"/>
        <end position="465"/>
    </location>
</feature>
<feature type="region of interest" description="Disordered" evidence="2">
    <location>
        <begin position="285"/>
        <end position="556"/>
    </location>
</feature>
<protein>
    <submittedName>
        <fullName evidence="4">Ribosome-binding protein 1</fullName>
    </submittedName>
</protein>
<feature type="compositionally biased region" description="Basic and acidic residues" evidence="2">
    <location>
        <begin position="297"/>
        <end position="319"/>
    </location>
</feature>
<proteinExistence type="predicted"/>
<feature type="compositionally biased region" description="Polar residues" evidence="2">
    <location>
        <begin position="320"/>
        <end position="405"/>
    </location>
</feature>
<evidence type="ECO:0000256" key="1">
    <source>
        <dbReference type="SAM" id="Coils"/>
    </source>
</evidence>
<dbReference type="Proteomes" id="UP000236319">
    <property type="component" value="Unassembled WGS sequence"/>
</dbReference>
<keyword evidence="3" id="KW-0472">Membrane</keyword>
<feature type="compositionally biased region" description="Polar residues" evidence="2">
    <location>
        <begin position="497"/>
        <end position="514"/>
    </location>
</feature>
<dbReference type="EMBL" id="BDSA01000003">
    <property type="protein sequence ID" value="GBE61911.1"/>
    <property type="molecule type" value="Genomic_DNA"/>
</dbReference>
<comment type="caution">
    <text evidence="4">The sequence shown here is derived from an EMBL/GenBank/DDBJ whole genome shotgun (WGS) entry which is preliminary data.</text>
</comment>
<gene>
    <name evidence="4" type="ORF">BOVATA_034040</name>
</gene>
<feature type="compositionally biased region" description="Basic and acidic residues" evidence="2">
    <location>
        <begin position="643"/>
        <end position="652"/>
    </location>
</feature>
<sequence length="1544" mass="171211">MTLSKRFPTASPRYTLRFLCYSFTLTPRTVMWVENAFKSYLTASASDSYVFNNIIPGGFESSDLENVKGHYLAESLKSALKRTGSVPDVFTSVLFNDIFENKWHDEDTGNVLLLTWAFCEAVEMQGRDGGGFKIALEGELKKKGRCSIDWNALVQHCKTLKQSLDKLFAVRVRDFNPGPFTTTGRSFTSTAIRPEAFATGFTNWFKDHWGEIGGALEKINEGVANLEDGDLKDFSPEYIYPYGIVFNKDQQNKWAEGLKNLHGVLDVLGDSNNGELKDLKEILEGTQCPPEPPQEVVPEKKVPVVPPKKPEVPPAKNHEGNQNQGKKAEGAQNQGKKAEGAQNQGKKAEGAQNQGKKSEGAQNQGKKAEGAQNQGKKAEGAQNQGKKAEGAQNQGKKSEGAQNQGKKVEGSPPTPQVTGSAPPPSSGAPGDAGPKGAPGPQGPPGPGGPGSTSQTVPGHSQPTITPVQQPQPPPPPPAPSPAAAPGHPGQPGGKAQSAVTAEPSSSVTVGSQDAGTAKAQSVSGQRAGQSGGQGDGRIAKQTPTQHIDQDAEQRQKQLEAAYKAKQKQKIDLMLDYLKTGEKRVIEKAERQKKLAAERERQEWRAQQEEAEERRRQEEAEERKRVDAFRSQHPLMAAPEYYDEYGHKRPESRTHKRTALPTAYDYKVPHLEGYDVVSPESKDASLGDKYMESMFQRKELDDLNAQVERERALTKLQDRENELIKKFHNDAEKEHYDTVNRSNQDALFDDLKMTVPKYSPKLPDIGATTGGKLKSGTQPAQIPSLEIPADITDLNPSLFEPIASNAVQQRGNAATKPPATVTFADPITAQMTGLTCETIQNEAGKLSAAEMPDAMNAKMYASELTGQRIGGPHDEREENVRRFQREKAYNDFRDHYDRRTRLLEREAEELRNEAAEKDRESAAVAKYKAIPQVFTERAQRRPSPVSYELPDFDVYFPKPIVQDPVYDWDFDDYSTNIQDDAQANTVAPYKSAVSLNIPPPDPQHSLPPREDPKYTTVTLEDTCPVPWITQKPTHDPTDIPETELFPSEAPRTVREMLTWIAGLQHPKHQDTLQKCINNAFKRDDHDSSDLTLPVNGADISPENVIDTIKLAAVFASSVLNSIAPKWRMAVPSARSTPREPDWCALPCQLRDYVYACCHQLEFLRSQCSRKQSYGGWQDCEYGRALSSNSPLQAFLTDAPDSKFETHPFDPRDICLKSRVKMGFNTEDLSASQQTGNTLHTILSPTCGGNDPLVTLSSYLNCLTRRTPRTTGELVSFFHNFGNELHKSTSQLSPLGSALSSQHDDCPDWDCLGEEDLQAVRGIRGSAPPNSIHDHNDNQDHPKTLSSLLGCDIDNANCPQHLSPITYRAYALYSTAFAHHYLSWAVYLADRLWESLEKLHYDLEKLQCHDSKSKPLHQCDKALPLLYSHGFTPPEGTLQLRISCSKVIAKLEEVANGQPIASLMTAMDTFLYRIRAPFLYTIVTLWLTATLYIAHSLLYRIDVMRIRSHLLTTKASHLIDVKALLSTSRMLSLYKDVDYFDDDFHS</sequence>
<evidence type="ECO:0000313" key="4">
    <source>
        <dbReference type="EMBL" id="GBE61911.1"/>
    </source>
</evidence>
<feature type="coiled-coil region" evidence="1">
    <location>
        <begin position="892"/>
        <end position="922"/>
    </location>
</feature>
<feature type="compositionally biased region" description="Pro residues" evidence="2">
    <location>
        <begin position="469"/>
        <end position="482"/>
    </location>
</feature>
<feature type="compositionally biased region" description="Basic and acidic residues" evidence="2">
    <location>
        <begin position="581"/>
        <end position="629"/>
    </location>
</feature>
<keyword evidence="3" id="KW-0812">Transmembrane</keyword>
<keyword evidence="1" id="KW-0175">Coiled coil</keyword>
<evidence type="ECO:0000256" key="3">
    <source>
        <dbReference type="SAM" id="Phobius"/>
    </source>
</evidence>
<reference evidence="4 5" key="1">
    <citation type="journal article" date="2017" name="BMC Genomics">
        <title>Whole-genome assembly of Babesia ovata and comparative genomics between closely related pathogens.</title>
        <authorList>
            <person name="Yamagishi J."/>
            <person name="Asada M."/>
            <person name="Hakimi H."/>
            <person name="Tanaka T.Q."/>
            <person name="Sugimoto C."/>
            <person name="Kawazu S."/>
        </authorList>
    </citation>
    <scope>NUCLEOTIDE SEQUENCE [LARGE SCALE GENOMIC DNA]</scope>
    <source>
        <strain evidence="4 5">Miyake</strain>
    </source>
</reference>
<dbReference type="GeneID" id="39875681"/>
<accession>A0A2H6KFZ0</accession>
<dbReference type="VEuPathDB" id="PiroplasmaDB:BOVATA_034040"/>
<dbReference type="OrthoDB" id="6410656at2759"/>
<evidence type="ECO:0000256" key="2">
    <source>
        <dbReference type="SAM" id="MobiDB-lite"/>
    </source>
</evidence>
<name>A0A2H6KFZ0_9APIC</name>
<keyword evidence="5" id="KW-1185">Reference proteome</keyword>
<dbReference type="RefSeq" id="XP_028868154.1">
    <property type="nucleotide sequence ID" value="XM_029012321.1"/>
</dbReference>
<organism evidence="4 5">
    <name type="scientific">Babesia ovata</name>
    <dbReference type="NCBI Taxonomy" id="189622"/>
    <lineage>
        <taxon>Eukaryota</taxon>
        <taxon>Sar</taxon>
        <taxon>Alveolata</taxon>
        <taxon>Apicomplexa</taxon>
        <taxon>Aconoidasida</taxon>
        <taxon>Piroplasmida</taxon>
        <taxon>Babesiidae</taxon>
        <taxon>Babesia</taxon>
    </lineage>
</organism>
<evidence type="ECO:0000313" key="5">
    <source>
        <dbReference type="Proteomes" id="UP000236319"/>
    </source>
</evidence>
<feature type="compositionally biased region" description="Basic and acidic residues" evidence="2">
    <location>
        <begin position="547"/>
        <end position="556"/>
    </location>
</feature>